<evidence type="ECO:0000313" key="2">
    <source>
        <dbReference type="EMBL" id="CRK20964.1"/>
    </source>
</evidence>
<keyword evidence="1" id="KW-1133">Transmembrane helix</keyword>
<organism evidence="2 3">
    <name type="scientific">Verticillium longisporum</name>
    <name type="common">Verticillium dahliae var. longisporum</name>
    <dbReference type="NCBI Taxonomy" id="100787"/>
    <lineage>
        <taxon>Eukaryota</taxon>
        <taxon>Fungi</taxon>
        <taxon>Dikarya</taxon>
        <taxon>Ascomycota</taxon>
        <taxon>Pezizomycotina</taxon>
        <taxon>Sordariomycetes</taxon>
        <taxon>Hypocreomycetidae</taxon>
        <taxon>Glomerellales</taxon>
        <taxon>Plectosphaerellaceae</taxon>
        <taxon>Verticillium</taxon>
    </lineage>
</organism>
<dbReference type="AlphaFoldDB" id="A0A0G4LGE1"/>
<name>A0A0G4LGE1_VERLO</name>
<dbReference type="Proteomes" id="UP000044602">
    <property type="component" value="Unassembled WGS sequence"/>
</dbReference>
<feature type="transmembrane region" description="Helical" evidence="1">
    <location>
        <begin position="35"/>
        <end position="56"/>
    </location>
</feature>
<feature type="transmembrane region" description="Helical" evidence="1">
    <location>
        <begin position="6"/>
        <end position="23"/>
    </location>
</feature>
<proteinExistence type="predicted"/>
<keyword evidence="3" id="KW-1185">Reference proteome</keyword>
<dbReference type="STRING" id="100787.A0A0G4LGE1"/>
<feature type="non-terminal residue" evidence="2">
    <location>
        <position position="81"/>
    </location>
</feature>
<evidence type="ECO:0000256" key="1">
    <source>
        <dbReference type="SAM" id="Phobius"/>
    </source>
</evidence>
<evidence type="ECO:0000313" key="3">
    <source>
        <dbReference type="Proteomes" id="UP000044602"/>
    </source>
</evidence>
<keyword evidence="1" id="KW-0812">Transmembrane</keyword>
<protein>
    <submittedName>
        <fullName evidence="2">Uncharacterized protein</fullName>
    </submittedName>
</protein>
<accession>A0A0G4LGE1</accession>
<dbReference type="EMBL" id="CVQH01012213">
    <property type="protein sequence ID" value="CRK20964.1"/>
    <property type="molecule type" value="Genomic_DNA"/>
</dbReference>
<keyword evidence="1" id="KW-0472">Membrane</keyword>
<reference evidence="2 3" key="1">
    <citation type="submission" date="2015-05" db="EMBL/GenBank/DDBJ databases">
        <authorList>
            <person name="Wang D.B."/>
            <person name="Wang M."/>
        </authorList>
    </citation>
    <scope>NUCLEOTIDE SEQUENCE [LARGE SCALE GENOMIC DNA]</scope>
    <source>
        <strain evidence="2">VL1</strain>
    </source>
</reference>
<gene>
    <name evidence="2" type="ORF">BN1708_017840</name>
</gene>
<sequence length="81" mass="9468">MIIFVIIMMYTSFATIWIVVYQFSHDNISLGSNVFTNIIVSMLSTLGLYIIMSLMYLEPWHLITSFVQYYLLLPFSICTLQ</sequence>